<sequence length="312" mass="36619">MNMQDVKRELFQIRKAWSTYHNTLHYLRSRFVLSRSILRYSHVLEKSETAARLSMHVMLGHPHVIMALWSLGSYYAVARDIGRLFIHSDGTLTDNDRKLLVRFFPHATVIDPTQVLARYRDAFDRFPRLKAFRLAHRNNFFLTKLIDPWIVSERDIRLIFDIDVLWYKNSDIISHVLEEDHPHSFMMTGIQKEQGSHAWINTVYFKDGSSLPPAYTVYNGGIMLYHKDNMPEERLSDYVERVDMTRPESQHWIEQSGYASVMQDLQVLPPEAYTIKGKVGDAVTARHYTGPRRVEFYTEGLPKAREILWNTT</sequence>
<dbReference type="AlphaFoldDB" id="A0A1F7VJP3"/>
<proteinExistence type="predicted"/>
<gene>
    <name evidence="1" type="ORF">A3J36_00935</name>
</gene>
<dbReference type="EMBL" id="MGEU01000022">
    <property type="protein sequence ID" value="OGL90716.1"/>
    <property type="molecule type" value="Genomic_DNA"/>
</dbReference>
<dbReference type="Proteomes" id="UP000177750">
    <property type="component" value="Unassembled WGS sequence"/>
</dbReference>
<accession>A0A1F7VJP3</accession>
<evidence type="ECO:0000313" key="2">
    <source>
        <dbReference type="Proteomes" id="UP000177750"/>
    </source>
</evidence>
<protein>
    <recommendedName>
        <fullName evidence="3">Nucleotide-diphospho-sugar transferase domain-containing protein</fullName>
    </recommendedName>
</protein>
<evidence type="ECO:0000313" key="1">
    <source>
        <dbReference type="EMBL" id="OGL90716.1"/>
    </source>
</evidence>
<evidence type="ECO:0008006" key="3">
    <source>
        <dbReference type="Google" id="ProtNLM"/>
    </source>
</evidence>
<reference evidence="1 2" key="1">
    <citation type="journal article" date="2016" name="Nat. Commun.">
        <title>Thousands of microbial genomes shed light on interconnected biogeochemical processes in an aquifer system.</title>
        <authorList>
            <person name="Anantharaman K."/>
            <person name="Brown C.T."/>
            <person name="Hug L.A."/>
            <person name="Sharon I."/>
            <person name="Castelle C.J."/>
            <person name="Probst A.J."/>
            <person name="Thomas B.C."/>
            <person name="Singh A."/>
            <person name="Wilkins M.J."/>
            <person name="Karaoz U."/>
            <person name="Brodie E.L."/>
            <person name="Williams K.H."/>
            <person name="Hubbard S.S."/>
            <person name="Banfield J.F."/>
        </authorList>
    </citation>
    <scope>NUCLEOTIDE SEQUENCE [LARGE SCALE GENOMIC DNA]</scope>
</reference>
<organism evidence="1 2">
    <name type="scientific">Candidatus Uhrbacteria bacterium RIFCSPLOWO2_02_FULL_54_37</name>
    <dbReference type="NCBI Taxonomy" id="1802412"/>
    <lineage>
        <taxon>Bacteria</taxon>
        <taxon>Candidatus Uhriibacteriota</taxon>
    </lineage>
</organism>
<name>A0A1F7VJP3_9BACT</name>
<comment type="caution">
    <text evidence="1">The sequence shown here is derived from an EMBL/GenBank/DDBJ whole genome shotgun (WGS) entry which is preliminary data.</text>
</comment>